<comment type="function">
    <text evidence="9 10">This protein specifically catalyzes the removal of signal peptides from prolipoproteins.</text>
</comment>
<dbReference type="PANTHER" id="PTHR33695:SF1">
    <property type="entry name" value="LIPOPROTEIN SIGNAL PEPTIDASE"/>
    <property type="match status" value="1"/>
</dbReference>
<feature type="active site" evidence="9">
    <location>
        <position position="132"/>
    </location>
</feature>
<proteinExistence type="inferred from homology"/>
<dbReference type="PANTHER" id="PTHR33695">
    <property type="entry name" value="LIPOPROTEIN SIGNAL PEPTIDASE"/>
    <property type="match status" value="1"/>
</dbReference>
<comment type="pathway">
    <text evidence="9">Protein modification; lipoprotein biosynthesis (signal peptide cleavage).</text>
</comment>
<name>A0ABY4PD85_9LACO</name>
<dbReference type="RefSeq" id="WP_249512801.1">
    <property type="nucleotide sequence ID" value="NZ_CP093365.1"/>
</dbReference>
<dbReference type="EMBL" id="CP093365">
    <property type="protein sequence ID" value="UQS83575.1"/>
    <property type="molecule type" value="Genomic_DNA"/>
</dbReference>
<reference evidence="12 13" key="1">
    <citation type="journal article" date="2022" name="Int. J. Syst. Evol. Microbiol.">
        <title>Apilactobacillus apisilvae sp. nov., Nicolia spurrieriana gen. nov. sp. nov., Bombilactobacillus folatiphilus sp. nov. and Bombilactobacillus thymidiniphilus sp. nov., four new lactic acid bacterial isolates from stingless bees Tetragonula carbonaria and Austroplebeia australis.</title>
        <authorList>
            <person name="Oliphant S.A."/>
            <person name="Watson-Haigh N.S."/>
            <person name="Sumby K.M."/>
            <person name="Gardner J."/>
            <person name="Groom S."/>
            <person name="Jiranek V."/>
        </authorList>
    </citation>
    <scope>NUCLEOTIDE SEQUENCE [LARGE SCALE GENOMIC DNA]</scope>
    <source>
        <strain evidence="12 13">SG4_A1</strain>
    </source>
</reference>
<comment type="similarity">
    <text evidence="1 9 11">Belongs to the peptidase A8 family.</text>
</comment>
<keyword evidence="3 9" id="KW-0645">Protease</keyword>
<keyword evidence="6 9" id="KW-0378">Hydrolase</keyword>
<dbReference type="HAMAP" id="MF_00161">
    <property type="entry name" value="LspA"/>
    <property type="match status" value="1"/>
</dbReference>
<evidence type="ECO:0000256" key="10">
    <source>
        <dbReference type="RuleBase" id="RU000594"/>
    </source>
</evidence>
<comment type="subcellular location">
    <subcellularLocation>
        <location evidence="9">Cell membrane</location>
        <topology evidence="9">Multi-pass membrane protein</topology>
    </subcellularLocation>
</comment>
<feature type="transmembrane region" description="Helical" evidence="9">
    <location>
        <begin position="122"/>
        <end position="147"/>
    </location>
</feature>
<evidence type="ECO:0000256" key="7">
    <source>
        <dbReference type="ARBA" id="ARBA00022989"/>
    </source>
</evidence>
<dbReference type="PROSITE" id="PS00855">
    <property type="entry name" value="SPASE_II"/>
    <property type="match status" value="1"/>
</dbReference>
<evidence type="ECO:0000256" key="8">
    <source>
        <dbReference type="ARBA" id="ARBA00023136"/>
    </source>
</evidence>
<keyword evidence="13" id="KW-1185">Reference proteome</keyword>
<evidence type="ECO:0000256" key="3">
    <source>
        <dbReference type="ARBA" id="ARBA00022670"/>
    </source>
</evidence>
<feature type="transmembrane region" description="Helical" evidence="9">
    <location>
        <begin position="59"/>
        <end position="77"/>
    </location>
</feature>
<evidence type="ECO:0000256" key="6">
    <source>
        <dbReference type="ARBA" id="ARBA00022801"/>
    </source>
</evidence>
<evidence type="ECO:0000256" key="1">
    <source>
        <dbReference type="ARBA" id="ARBA00006139"/>
    </source>
</evidence>
<keyword evidence="5 9" id="KW-0064">Aspartyl protease</keyword>
<keyword evidence="8 9" id="KW-0472">Membrane</keyword>
<dbReference type="Pfam" id="PF01252">
    <property type="entry name" value="Peptidase_A8"/>
    <property type="match status" value="1"/>
</dbReference>
<accession>A0ABY4PD85</accession>
<keyword evidence="7 9" id="KW-1133">Transmembrane helix</keyword>
<dbReference type="GO" id="GO:0004190">
    <property type="term" value="F:aspartic-type endopeptidase activity"/>
    <property type="evidence" value="ECO:0007669"/>
    <property type="project" value="UniProtKB-EC"/>
</dbReference>
<feature type="transmembrane region" description="Helical" evidence="9">
    <location>
        <begin position="84"/>
        <end position="102"/>
    </location>
</feature>
<evidence type="ECO:0000256" key="4">
    <source>
        <dbReference type="ARBA" id="ARBA00022692"/>
    </source>
</evidence>
<evidence type="ECO:0000256" key="11">
    <source>
        <dbReference type="RuleBase" id="RU004181"/>
    </source>
</evidence>
<organism evidence="12 13">
    <name type="scientific">Bombilactobacillus thymidiniphilus</name>
    <dbReference type="NCBI Taxonomy" id="2923363"/>
    <lineage>
        <taxon>Bacteria</taxon>
        <taxon>Bacillati</taxon>
        <taxon>Bacillota</taxon>
        <taxon>Bacilli</taxon>
        <taxon>Lactobacillales</taxon>
        <taxon>Lactobacillaceae</taxon>
        <taxon>Bombilactobacillus</taxon>
    </lineage>
</organism>
<keyword evidence="4 9" id="KW-0812">Transmembrane</keyword>
<comment type="catalytic activity">
    <reaction evidence="9 10">
        <text>Release of signal peptides from bacterial membrane prolipoproteins. Hydrolyzes -Xaa-Yaa-Zaa-|-(S,diacylglyceryl)Cys-, in which Xaa is hydrophobic (preferably Leu), and Yaa (Ala or Ser) and Zaa (Gly or Ala) have small, neutral side chains.</text>
        <dbReference type="EC" id="3.4.23.36"/>
    </reaction>
</comment>
<dbReference type="Proteomes" id="UP000831947">
    <property type="component" value="Chromosome"/>
</dbReference>
<dbReference type="PRINTS" id="PR00781">
    <property type="entry name" value="LIPOSIGPTASE"/>
</dbReference>
<sequence>MSLYIVLLVAGIIIDQLVKWWTVAQVMLGQNISIIPNVLAIDHVNNYGAAYNILNNKRWLFYIITIIAVIIFSYLLLKGKERRPLFLTSITLLLAGTIGNAIDRVFRGHVVDMIAINLFNLPFLNFVCNIADILITSGVILLIVYLLKDEQKK</sequence>
<dbReference type="NCBIfam" id="TIGR00077">
    <property type="entry name" value="lspA"/>
    <property type="match status" value="1"/>
</dbReference>
<evidence type="ECO:0000256" key="2">
    <source>
        <dbReference type="ARBA" id="ARBA00022475"/>
    </source>
</evidence>
<dbReference type="InterPro" id="IPR001872">
    <property type="entry name" value="Peptidase_A8"/>
</dbReference>
<keyword evidence="2 9" id="KW-1003">Cell membrane</keyword>
<protein>
    <recommendedName>
        <fullName evidence="9">Lipoprotein signal peptidase</fullName>
        <ecNumber evidence="9">3.4.23.36</ecNumber>
    </recommendedName>
    <alternativeName>
        <fullName evidence="9">Prolipoprotein signal peptidase</fullName>
    </alternativeName>
    <alternativeName>
        <fullName evidence="9">Signal peptidase II</fullName>
        <shortName evidence="9">SPase II</shortName>
    </alternativeName>
</protein>
<gene>
    <name evidence="9 12" type="primary">lspA</name>
    <name evidence="12" type="ORF">MOO47_07360</name>
</gene>
<evidence type="ECO:0000313" key="13">
    <source>
        <dbReference type="Proteomes" id="UP000831947"/>
    </source>
</evidence>
<evidence type="ECO:0000256" key="5">
    <source>
        <dbReference type="ARBA" id="ARBA00022750"/>
    </source>
</evidence>
<evidence type="ECO:0000256" key="9">
    <source>
        <dbReference type="HAMAP-Rule" id="MF_00161"/>
    </source>
</evidence>
<evidence type="ECO:0000313" key="12">
    <source>
        <dbReference type="EMBL" id="UQS83575.1"/>
    </source>
</evidence>
<feature type="active site" evidence="9">
    <location>
        <position position="112"/>
    </location>
</feature>
<dbReference type="EC" id="3.4.23.36" evidence="9"/>
<comment type="caution">
    <text evidence="9">Lacks conserved residue(s) required for the propagation of feature annotation.</text>
</comment>